<gene>
    <name evidence="4" type="primary">whiA</name>
    <name evidence="8" type="ORF">STAIW_v1c00780</name>
</gene>
<dbReference type="PATRIC" id="fig|1276220.3.peg.79"/>
<dbReference type="Pfam" id="PF14527">
    <property type="entry name" value="LAGLIDADG_WhiA"/>
    <property type="match status" value="1"/>
</dbReference>
<reference evidence="8 9" key="1">
    <citation type="journal article" date="2013" name="Genome Biol. Evol.">
        <title>Comparison of metabolic capacities and inference of gene content evolution in mosquito-associated Spiroplasma diminutum and S. taiwanense.</title>
        <authorList>
            <person name="Lo W.S."/>
            <person name="Ku C."/>
            <person name="Chen L.L."/>
            <person name="Chang T.H."/>
            <person name="Kuo C.H."/>
        </authorList>
    </citation>
    <scope>NUCLEOTIDE SEQUENCE [LARGE SCALE GENOMIC DNA]</scope>
    <source>
        <strain evidence="8">CT-1</strain>
    </source>
</reference>
<evidence type="ECO:0000313" key="8">
    <source>
        <dbReference type="EMBL" id="AGR40770.1"/>
    </source>
</evidence>
<dbReference type="InterPro" id="IPR003802">
    <property type="entry name" value="Sporulation_regulator_WhiA"/>
</dbReference>
<proteinExistence type="inferred from homology"/>
<comment type="function">
    <text evidence="4">Involved in cell division and chromosome segregation.</text>
</comment>
<dbReference type="Pfam" id="PF10298">
    <property type="entry name" value="WhiA_N"/>
    <property type="match status" value="1"/>
</dbReference>
<feature type="domain" description="Sporulation regulator WhiA C-terminal" evidence="5">
    <location>
        <begin position="224"/>
        <end position="310"/>
    </location>
</feature>
<dbReference type="Pfam" id="PF02650">
    <property type="entry name" value="HTH_WhiA"/>
    <property type="match status" value="1"/>
</dbReference>
<dbReference type="NCBIfam" id="TIGR00647">
    <property type="entry name" value="DNA_bind_WhiA"/>
    <property type="match status" value="1"/>
</dbReference>
<dbReference type="InterPro" id="IPR018478">
    <property type="entry name" value="Sporu_reg_WhiA_N_dom"/>
</dbReference>
<dbReference type="SUPFAM" id="SSF55608">
    <property type="entry name" value="Homing endonucleases"/>
    <property type="match status" value="1"/>
</dbReference>
<evidence type="ECO:0000256" key="2">
    <source>
        <dbReference type="ARBA" id="ARBA00023125"/>
    </source>
</evidence>
<dbReference type="InterPro" id="IPR027434">
    <property type="entry name" value="Homing_endonucl"/>
</dbReference>
<dbReference type="KEGG" id="stai:STAIW_v1c00780"/>
<evidence type="ECO:0000259" key="6">
    <source>
        <dbReference type="Pfam" id="PF10298"/>
    </source>
</evidence>
<evidence type="ECO:0000259" key="5">
    <source>
        <dbReference type="Pfam" id="PF02650"/>
    </source>
</evidence>
<evidence type="ECO:0000256" key="1">
    <source>
        <dbReference type="ARBA" id="ARBA00022618"/>
    </source>
</evidence>
<organism evidence="8 9">
    <name type="scientific">Spiroplasma taiwanense CT-1</name>
    <dbReference type="NCBI Taxonomy" id="1276220"/>
    <lineage>
        <taxon>Bacteria</taxon>
        <taxon>Bacillati</taxon>
        <taxon>Mycoplasmatota</taxon>
        <taxon>Mollicutes</taxon>
        <taxon>Entomoplasmatales</taxon>
        <taxon>Spiroplasmataceae</taxon>
        <taxon>Spiroplasma</taxon>
    </lineage>
</organism>
<dbReference type="eggNOG" id="COG1481">
    <property type="taxonomic scope" value="Bacteria"/>
</dbReference>
<name>S5MFX8_9MOLU</name>
<comment type="similarity">
    <text evidence="4">Belongs to the WhiA family.</text>
</comment>
<dbReference type="PANTHER" id="PTHR37307:SF1">
    <property type="entry name" value="CELL DIVISION PROTEIN WHIA-RELATED"/>
    <property type="match status" value="1"/>
</dbReference>
<dbReference type="InterPro" id="IPR023054">
    <property type="entry name" value="Sporulation_regulator_WhiA_C"/>
</dbReference>
<keyword evidence="3 4" id="KW-0131">Cell cycle</keyword>
<dbReference type="GO" id="GO:0051301">
    <property type="term" value="P:cell division"/>
    <property type="evidence" value="ECO:0007669"/>
    <property type="project" value="UniProtKB-UniRule"/>
</dbReference>
<sequence>MSFSLEVKEEILNHTFTDKQKNMLISGFIKYNGDLIFGNDGAALRLTSNSNNIIRNIYSILKYVYKKNINISIIQTQNLSKKKIYQLLLIEDIMAFLKNYLIYDDEKLEKIVEIPLFQKNLKEKQSLIRAYVSGIFIAIGSVNSPDTTNYHLELQFKDEFSAIYFCEITNLFNFNFKIFRKKNTYMCYIKKSIEISDFLKFIDASRAVLKFETTRINRDFNNNINRMMNIDIYNQQKTLFAGAKQIEQINIIIQKGLFNELSEKAQLLATIRLENPDSSFSELEIILNDRNVKITKSGISNLFKIISRLAESIGV</sequence>
<evidence type="ECO:0000256" key="3">
    <source>
        <dbReference type="ARBA" id="ARBA00023306"/>
    </source>
</evidence>
<keyword evidence="9" id="KW-1185">Reference proteome</keyword>
<keyword evidence="1 4" id="KW-0132">Cell division</keyword>
<evidence type="ECO:0000256" key="4">
    <source>
        <dbReference type="HAMAP-Rule" id="MF_01420"/>
    </source>
</evidence>
<evidence type="ECO:0000259" key="7">
    <source>
        <dbReference type="Pfam" id="PF14527"/>
    </source>
</evidence>
<keyword evidence="2 4" id="KW-0238">DNA-binding</keyword>
<protein>
    <recommendedName>
        <fullName evidence="4">Probable cell division protein WhiA</fullName>
    </recommendedName>
</protein>
<dbReference type="GO" id="GO:0043937">
    <property type="term" value="P:regulation of sporulation"/>
    <property type="evidence" value="ECO:0007669"/>
    <property type="project" value="InterPro"/>
</dbReference>
<dbReference type="Gene3D" id="3.10.28.10">
    <property type="entry name" value="Homing endonucleases"/>
    <property type="match status" value="1"/>
</dbReference>
<evidence type="ECO:0000313" key="9">
    <source>
        <dbReference type="Proteomes" id="UP000014984"/>
    </source>
</evidence>
<dbReference type="OrthoDB" id="401278at2"/>
<dbReference type="EMBL" id="CP005074">
    <property type="protein sequence ID" value="AGR40770.1"/>
    <property type="molecule type" value="Genomic_DNA"/>
</dbReference>
<dbReference type="HOGENOM" id="CLU_053282_1_0_14"/>
<dbReference type="RefSeq" id="WP_020833909.1">
    <property type="nucleotide sequence ID" value="NC_021846.1"/>
</dbReference>
<feature type="domain" description="WhiA LAGLIDADG-like" evidence="7">
    <location>
        <begin position="129"/>
        <end position="221"/>
    </location>
</feature>
<dbReference type="AlphaFoldDB" id="S5MFX8"/>
<dbReference type="Proteomes" id="UP000014984">
    <property type="component" value="Chromosome"/>
</dbReference>
<feature type="domain" description="Sporulation transcription regulator WhiA N-terminal" evidence="6">
    <location>
        <begin position="19"/>
        <end position="100"/>
    </location>
</feature>
<dbReference type="HAMAP" id="MF_01420">
    <property type="entry name" value="HTH_type_WhiA"/>
    <property type="match status" value="1"/>
</dbReference>
<accession>S5MFX8</accession>
<dbReference type="PANTHER" id="PTHR37307">
    <property type="entry name" value="CELL DIVISION PROTEIN WHIA-RELATED"/>
    <property type="match status" value="1"/>
</dbReference>
<dbReference type="InterPro" id="IPR039518">
    <property type="entry name" value="WhiA_LAGLIDADG_dom"/>
</dbReference>
<dbReference type="STRING" id="1276220.STAIW_v1c00780"/>
<dbReference type="GO" id="GO:0003677">
    <property type="term" value="F:DNA binding"/>
    <property type="evidence" value="ECO:0007669"/>
    <property type="project" value="UniProtKB-UniRule"/>
</dbReference>